<dbReference type="EMBL" id="HBGS01036592">
    <property type="protein sequence ID" value="CAD9442910.1"/>
    <property type="molecule type" value="Transcribed_RNA"/>
</dbReference>
<protein>
    <recommendedName>
        <fullName evidence="1">non-specific serine/threonine protein kinase</fullName>
        <ecNumber evidence="1">2.7.11.1</ecNumber>
    </recommendedName>
</protein>
<dbReference type="Pfam" id="PF00069">
    <property type="entry name" value="Pkinase"/>
    <property type="match status" value="1"/>
</dbReference>
<keyword evidence="3" id="KW-0808">Transferase</keyword>
<organism evidence="11">
    <name type="scientific">Octactis speculum</name>
    <dbReference type="NCBI Taxonomy" id="3111310"/>
    <lineage>
        <taxon>Eukaryota</taxon>
        <taxon>Sar</taxon>
        <taxon>Stramenopiles</taxon>
        <taxon>Ochrophyta</taxon>
        <taxon>Dictyochophyceae</taxon>
        <taxon>Dictyochales</taxon>
        <taxon>Dictyochaceae</taxon>
        <taxon>Octactis</taxon>
    </lineage>
</organism>
<proteinExistence type="predicted"/>
<dbReference type="Gene3D" id="1.10.510.10">
    <property type="entry name" value="Transferase(Phosphotransferase) domain 1"/>
    <property type="match status" value="1"/>
</dbReference>
<evidence type="ECO:0000256" key="6">
    <source>
        <dbReference type="ARBA" id="ARBA00022840"/>
    </source>
</evidence>
<dbReference type="EC" id="2.7.11.1" evidence="1"/>
<evidence type="ECO:0000256" key="9">
    <source>
        <dbReference type="SAM" id="MobiDB-lite"/>
    </source>
</evidence>
<keyword evidence="6" id="KW-0067">ATP-binding</keyword>
<dbReference type="InterPro" id="IPR011009">
    <property type="entry name" value="Kinase-like_dom_sf"/>
</dbReference>
<dbReference type="SUPFAM" id="SSF56112">
    <property type="entry name" value="Protein kinase-like (PK-like)"/>
    <property type="match status" value="1"/>
</dbReference>
<sequence>MDNRTGKRMAVKRMRCQSSEQLRRAQKEIETHRELSSHPYILPLLDWGTKRIPAGHIVDMLFPLCKKSLRQEIDDRVLEHRSSPWTKDELVKLFRGVCHGLKAMHDHSPSWAHRDLKPDNILLDHAGRPMIMDFGSVEVADVKVTSRSQALLVQETAAEHCTMPYRAPELFDVPSDVTLNARADIWSLGCVLFAMMYGYSPFECEFHGKKVVVVECTHLRVIGRLPEPPEELKRYPAFLEALTIAMLRKEYKHRPNVDRVLRELDTPDTPDTEPGSQRSIQNFAQFPPV</sequence>
<reference evidence="11" key="1">
    <citation type="submission" date="2021-01" db="EMBL/GenBank/DDBJ databases">
        <authorList>
            <person name="Corre E."/>
            <person name="Pelletier E."/>
            <person name="Niang G."/>
            <person name="Scheremetjew M."/>
            <person name="Finn R."/>
            <person name="Kale V."/>
            <person name="Holt S."/>
            <person name="Cochrane G."/>
            <person name="Meng A."/>
            <person name="Brown T."/>
            <person name="Cohen L."/>
        </authorList>
    </citation>
    <scope>NUCLEOTIDE SEQUENCE</scope>
    <source>
        <strain evidence="11">CCMP1381</strain>
    </source>
</reference>
<evidence type="ECO:0000256" key="7">
    <source>
        <dbReference type="ARBA" id="ARBA00047899"/>
    </source>
</evidence>
<dbReference type="SMART" id="SM00220">
    <property type="entry name" value="S_TKc"/>
    <property type="match status" value="1"/>
</dbReference>
<dbReference type="GO" id="GO:0005737">
    <property type="term" value="C:cytoplasm"/>
    <property type="evidence" value="ECO:0007669"/>
    <property type="project" value="TreeGrafter"/>
</dbReference>
<dbReference type="GO" id="GO:0005524">
    <property type="term" value="F:ATP binding"/>
    <property type="evidence" value="ECO:0007669"/>
    <property type="project" value="UniProtKB-KW"/>
</dbReference>
<accession>A0A7S2D3I4</accession>
<feature type="domain" description="Protein kinase" evidence="10">
    <location>
        <begin position="1"/>
        <end position="269"/>
    </location>
</feature>
<keyword evidence="2" id="KW-0723">Serine/threonine-protein kinase</keyword>
<dbReference type="PANTHER" id="PTHR45998">
    <property type="entry name" value="SERINE/THREONINE-PROTEIN KINASE 16"/>
    <property type="match status" value="1"/>
</dbReference>
<evidence type="ECO:0000256" key="8">
    <source>
        <dbReference type="ARBA" id="ARBA00048679"/>
    </source>
</evidence>
<evidence type="ECO:0000256" key="4">
    <source>
        <dbReference type="ARBA" id="ARBA00022741"/>
    </source>
</evidence>
<dbReference type="InterPro" id="IPR000719">
    <property type="entry name" value="Prot_kinase_dom"/>
</dbReference>
<evidence type="ECO:0000256" key="5">
    <source>
        <dbReference type="ARBA" id="ARBA00022777"/>
    </source>
</evidence>
<evidence type="ECO:0000256" key="2">
    <source>
        <dbReference type="ARBA" id="ARBA00022527"/>
    </source>
</evidence>
<dbReference type="GO" id="GO:0004674">
    <property type="term" value="F:protein serine/threonine kinase activity"/>
    <property type="evidence" value="ECO:0007669"/>
    <property type="project" value="UniProtKB-KW"/>
</dbReference>
<name>A0A7S2D3I4_9STRA</name>
<comment type="catalytic activity">
    <reaction evidence="7">
        <text>L-threonyl-[protein] + ATP = O-phospho-L-threonyl-[protein] + ADP + H(+)</text>
        <dbReference type="Rhea" id="RHEA:46608"/>
        <dbReference type="Rhea" id="RHEA-COMP:11060"/>
        <dbReference type="Rhea" id="RHEA-COMP:11605"/>
        <dbReference type="ChEBI" id="CHEBI:15378"/>
        <dbReference type="ChEBI" id="CHEBI:30013"/>
        <dbReference type="ChEBI" id="CHEBI:30616"/>
        <dbReference type="ChEBI" id="CHEBI:61977"/>
        <dbReference type="ChEBI" id="CHEBI:456216"/>
        <dbReference type="EC" id="2.7.11.1"/>
    </reaction>
</comment>
<dbReference type="InterPro" id="IPR052239">
    <property type="entry name" value="Ser/Thr-specific_kinases"/>
</dbReference>
<dbReference type="PROSITE" id="PS50011">
    <property type="entry name" value="PROTEIN_KINASE_DOM"/>
    <property type="match status" value="1"/>
</dbReference>
<evidence type="ECO:0000256" key="3">
    <source>
        <dbReference type="ARBA" id="ARBA00022679"/>
    </source>
</evidence>
<feature type="region of interest" description="Disordered" evidence="9">
    <location>
        <begin position="259"/>
        <end position="281"/>
    </location>
</feature>
<evidence type="ECO:0000313" key="11">
    <source>
        <dbReference type="EMBL" id="CAD9442910.1"/>
    </source>
</evidence>
<gene>
    <name evidence="11" type="ORF">DSPE1174_LOCUS18947</name>
</gene>
<dbReference type="AlphaFoldDB" id="A0A7S2D3I4"/>
<evidence type="ECO:0000256" key="1">
    <source>
        <dbReference type="ARBA" id="ARBA00012513"/>
    </source>
</evidence>
<keyword evidence="5" id="KW-0418">Kinase</keyword>
<keyword evidence="4" id="KW-0547">Nucleotide-binding</keyword>
<evidence type="ECO:0000259" key="10">
    <source>
        <dbReference type="PROSITE" id="PS50011"/>
    </source>
</evidence>
<comment type="catalytic activity">
    <reaction evidence="8">
        <text>L-seryl-[protein] + ATP = O-phospho-L-seryl-[protein] + ADP + H(+)</text>
        <dbReference type="Rhea" id="RHEA:17989"/>
        <dbReference type="Rhea" id="RHEA-COMP:9863"/>
        <dbReference type="Rhea" id="RHEA-COMP:11604"/>
        <dbReference type="ChEBI" id="CHEBI:15378"/>
        <dbReference type="ChEBI" id="CHEBI:29999"/>
        <dbReference type="ChEBI" id="CHEBI:30616"/>
        <dbReference type="ChEBI" id="CHEBI:83421"/>
        <dbReference type="ChEBI" id="CHEBI:456216"/>
        <dbReference type="EC" id="2.7.11.1"/>
    </reaction>
</comment>
<dbReference type="PANTHER" id="PTHR45998:SF2">
    <property type="entry name" value="SERINE_THREONINE-PROTEIN KINASE 16"/>
    <property type="match status" value="1"/>
</dbReference>